<gene>
    <name evidence="1" type="ORF">VCO01S_15680</name>
</gene>
<dbReference type="EMBL" id="BJLH01000006">
    <property type="protein sequence ID" value="GEA60375.1"/>
    <property type="molecule type" value="Genomic_DNA"/>
</dbReference>
<accession>A0A4Y3IMM3</accession>
<evidence type="ECO:0000313" key="2">
    <source>
        <dbReference type="Proteomes" id="UP000318242"/>
    </source>
</evidence>
<dbReference type="RefSeq" id="WP_141270814.1">
    <property type="nucleotide sequence ID" value="NZ_BJLH01000006.1"/>
</dbReference>
<organism evidence="1 2">
    <name type="scientific">Vibrio comitans NBRC 102076</name>
    <dbReference type="NCBI Taxonomy" id="1219078"/>
    <lineage>
        <taxon>Bacteria</taxon>
        <taxon>Pseudomonadati</taxon>
        <taxon>Pseudomonadota</taxon>
        <taxon>Gammaproteobacteria</taxon>
        <taxon>Vibrionales</taxon>
        <taxon>Vibrionaceae</taxon>
        <taxon>Vibrio</taxon>
    </lineage>
</organism>
<dbReference type="OrthoDB" id="9804086at2"/>
<evidence type="ECO:0008006" key="3">
    <source>
        <dbReference type="Google" id="ProtNLM"/>
    </source>
</evidence>
<dbReference type="Proteomes" id="UP000318242">
    <property type="component" value="Unassembled WGS sequence"/>
</dbReference>
<name>A0A4Y3IMM3_9VIBR</name>
<reference evidence="1 2" key="1">
    <citation type="submission" date="2019-06" db="EMBL/GenBank/DDBJ databases">
        <title>Whole genome shotgun sequence of Vibrio comitans NBRC 102076.</title>
        <authorList>
            <person name="Hosoyama A."/>
            <person name="Uohara A."/>
            <person name="Ohji S."/>
            <person name="Ichikawa N."/>
        </authorList>
    </citation>
    <scope>NUCLEOTIDE SEQUENCE [LARGE SCALE GENOMIC DNA]</scope>
    <source>
        <strain evidence="1 2">NBRC 102076</strain>
    </source>
</reference>
<sequence length="339" mass="38809">MAIPLRKYNEKLAKLNTSLHHDPSATLVQLRSFAKEITKCLYDVYCLEKPLNEDFLSLLTNNAFIDITNSKLRDQLHFLRIQGNSATHGESDPSRTSALALEGLVIANYLLKYISICDERHASEIKKDQLLSVQKENMALNKTLHAPYRPLTFDNKRLYRSSDFANLESAKEIGSIIFKSESPYVNDLSSLYHTGYQDELKELGIVSYSILNTTLFALNELDKISRELNIPFYQEGKSGIVWALKEAREGSIYNEFIAYAIQTVGDESVKTLIENGIYDVVKISIGAAFVSLPKQVFNKIKNRQEQDKTINKETNYSRVYSYECNYTYNENTNSPYNWK</sequence>
<proteinExistence type="predicted"/>
<evidence type="ECO:0000313" key="1">
    <source>
        <dbReference type="EMBL" id="GEA60375.1"/>
    </source>
</evidence>
<comment type="caution">
    <text evidence="1">The sequence shown here is derived from an EMBL/GenBank/DDBJ whole genome shotgun (WGS) entry which is preliminary data.</text>
</comment>
<keyword evidence="2" id="KW-1185">Reference proteome</keyword>
<dbReference type="AlphaFoldDB" id="A0A4Y3IMM3"/>
<protein>
    <recommendedName>
        <fullName evidence="3">DUF4145 domain-containing protein</fullName>
    </recommendedName>
</protein>